<name>N9R4U6_9GAMM</name>
<evidence type="ECO:0000313" key="2">
    <source>
        <dbReference type="Proteomes" id="UP000013084"/>
    </source>
</evidence>
<dbReference type="Proteomes" id="UP000013084">
    <property type="component" value="Unassembled WGS sequence"/>
</dbReference>
<protein>
    <recommendedName>
        <fullName evidence="3">PAAR domain-containing protein</fullName>
    </recommendedName>
</protein>
<proteinExistence type="predicted"/>
<dbReference type="HOGENOM" id="CLU_113188_2_0_6"/>
<dbReference type="Pfam" id="PF05488">
    <property type="entry name" value="PAAR_motif"/>
    <property type="match status" value="1"/>
</dbReference>
<gene>
    <name evidence="1" type="ORF">F902_03927</name>
</gene>
<accession>N9R4U6</accession>
<dbReference type="EMBL" id="APRN01000042">
    <property type="protein sequence ID" value="ENX53064.1"/>
    <property type="molecule type" value="Genomic_DNA"/>
</dbReference>
<reference evidence="1 2" key="1">
    <citation type="submission" date="2013-02" db="EMBL/GenBank/DDBJ databases">
        <title>The Genome Sequence of Acinetobacter sp. CIP 70.18.</title>
        <authorList>
            <consortium name="The Broad Institute Genome Sequencing Platform"/>
            <consortium name="The Broad Institute Genome Sequencing Center for Infectious Disease"/>
            <person name="Cerqueira G."/>
            <person name="Feldgarden M."/>
            <person name="Courvalin P."/>
            <person name="Perichon B."/>
            <person name="Grillot-Courvalin C."/>
            <person name="Clermont D."/>
            <person name="Rocha E."/>
            <person name="Yoon E.-J."/>
            <person name="Nemec A."/>
            <person name="Walker B."/>
            <person name="Young S.K."/>
            <person name="Zeng Q."/>
            <person name="Gargeya S."/>
            <person name="Fitzgerald M."/>
            <person name="Haas B."/>
            <person name="Abouelleil A."/>
            <person name="Alvarado L."/>
            <person name="Arachchi H.M."/>
            <person name="Berlin A.M."/>
            <person name="Chapman S.B."/>
            <person name="Dewar J."/>
            <person name="Goldberg J."/>
            <person name="Griggs A."/>
            <person name="Gujja S."/>
            <person name="Hansen M."/>
            <person name="Howarth C."/>
            <person name="Imamovic A."/>
            <person name="Larimer J."/>
            <person name="McCowan C."/>
            <person name="Murphy C."/>
            <person name="Neiman D."/>
            <person name="Pearson M."/>
            <person name="Priest M."/>
            <person name="Roberts A."/>
            <person name="Saif S."/>
            <person name="Shea T."/>
            <person name="Sisk P."/>
            <person name="Sykes S."/>
            <person name="Wortman J."/>
            <person name="Nusbaum C."/>
            <person name="Birren B."/>
        </authorList>
    </citation>
    <scope>NUCLEOTIDE SEQUENCE [LARGE SCALE GENOMIC DNA]</scope>
    <source>
        <strain evidence="1 2">CIP 70.18</strain>
    </source>
</reference>
<organism evidence="1 2">
    <name type="scientific">Acinetobacter higginsii</name>
    <dbReference type="NCBI Taxonomy" id="70347"/>
    <lineage>
        <taxon>Bacteria</taxon>
        <taxon>Pseudomonadati</taxon>
        <taxon>Pseudomonadota</taxon>
        <taxon>Gammaproteobacteria</taxon>
        <taxon>Moraxellales</taxon>
        <taxon>Moraxellaceae</taxon>
        <taxon>Acinetobacter</taxon>
    </lineage>
</organism>
<dbReference type="CDD" id="cd14744">
    <property type="entry name" value="PAAR_CT_2"/>
    <property type="match status" value="1"/>
</dbReference>
<comment type="caution">
    <text evidence="1">The sequence shown here is derived from an EMBL/GenBank/DDBJ whole genome shotgun (WGS) entry which is preliminary data.</text>
</comment>
<evidence type="ECO:0000313" key="1">
    <source>
        <dbReference type="EMBL" id="ENX53064.1"/>
    </source>
</evidence>
<dbReference type="RefSeq" id="WP_005206037.1">
    <property type="nucleotide sequence ID" value="NZ_JAKZGE010000005.1"/>
</dbReference>
<evidence type="ECO:0008006" key="3">
    <source>
        <dbReference type="Google" id="ProtNLM"/>
    </source>
</evidence>
<dbReference type="InterPro" id="IPR008727">
    <property type="entry name" value="PAAR_motif"/>
</dbReference>
<dbReference type="OrthoDB" id="6659501at2"/>
<sequence>MQAFITRGCFTDHGGKILEGEEIWLVDGKAIHLEGMTHYCPRCKVLSKAIATERGFIQVNGRNPIVAGDVSTCGSRYIKISDLAVRNSSTGKDTFVNVVPLLTDYVNGQFFSDQFMLVDQKTGNILSGIPYRIHRENGEIEEGVTDKNGYTNNISNSERAENITIEINDFDLERFFNENFK</sequence>
<dbReference type="AlphaFoldDB" id="N9R4U6"/>
<keyword evidence="2" id="KW-1185">Reference proteome</keyword>